<organism evidence="1 2">
    <name type="scientific">Macrosiphum euphorbiae</name>
    <name type="common">potato aphid</name>
    <dbReference type="NCBI Taxonomy" id="13131"/>
    <lineage>
        <taxon>Eukaryota</taxon>
        <taxon>Metazoa</taxon>
        <taxon>Ecdysozoa</taxon>
        <taxon>Arthropoda</taxon>
        <taxon>Hexapoda</taxon>
        <taxon>Insecta</taxon>
        <taxon>Pterygota</taxon>
        <taxon>Neoptera</taxon>
        <taxon>Paraneoptera</taxon>
        <taxon>Hemiptera</taxon>
        <taxon>Sternorrhyncha</taxon>
        <taxon>Aphidomorpha</taxon>
        <taxon>Aphidoidea</taxon>
        <taxon>Aphididae</taxon>
        <taxon>Macrosiphini</taxon>
        <taxon>Macrosiphum</taxon>
    </lineage>
</organism>
<proteinExistence type="predicted"/>
<dbReference type="AlphaFoldDB" id="A0AAV0WJG4"/>
<evidence type="ECO:0000313" key="1">
    <source>
        <dbReference type="EMBL" id="CAI6355851.1"/>
    </source>
</evidence>
<sequence length="88" mass="10029">MHRTTLYATASQHRLVNFLLQTDVKLYDGINKIYKGKLSACLFRKMVEIESIGHAPETSKNIAKSLQHSDVVADFFYRLPGTQEAICR</sequence>
<evidence type="ECO:0000313" key="2">
    <source>
        <dbReference type="Proteomes" id="UP001160148"/>
    </source>
</evidence>
<name>A0AAV0WJG4_9HEMI</name>
<dbReference type="EMBL" id="CARXXK010000002">
    <property type="protein sequence ID" value="CAI6355851.1"/>
    <property type="molecule type" value="Genomic_DNA"/>
</dbReference>
<accession>A0AAV0WJG4</accession>
<comment type="caution">
    <text evidence="1">The sequence shown here is derived from an EMBL/GenBank/DDBJ whole genome shotgun (WGS) entry which is preliminary data.</text>
</comment>
<reference evidence="1 2" key="1">
    <citation type="submission" date="2023-01" db="EMBL/GenBank/DDBJ databases">
        <authorList>
            <person name="Whitehead M."/>
        </authorList>
    </citation>
    <scope>NUCLEOTIDE SEQUENCE [LARGE SCALE GENOMIC DNA]</scope>
</reference>
<keyword evidence="2" id="KW-1185">Reference proteome</keyword>
<gene>
    <name evidence="1" type="ORF">MEUPH1_LOCUS11660</name>
</gene>
<protein>
    <submittedName>
        <fullName evidence="1">Uncharacterized protein</fullName>
    </submittedName>
</protein>
<dbReference type="Proteomes" id="UP001160148">
    <property type="component" value="Unassembled WGS sequence"/>
</dbReference>